<keyword evidence="4" id="KW-1185">Reference proteome</keyword>
<dbReference type="EMBL" id="FOVP01000029">
    <property type="protein sequence ID" value="SFO34442.1"/>
    <property type="molecule type" value="Genomic_DNA"/>
</dbReference>
<sequence length="207" mass="23677">MTQNTSVPKDQRPQAVEQRLRDYRRKNPGKWMPWRDVLQAVGGSERDFSKMMRDAKEKITTDEAALAAPPDLPDELREEFDLFRARIWGKACDIADVNATAERLVRQMDNAKLAQERVEHDELVAQIVRERDRVCAETENLKQVNVDQADELARTKSQLRETRAALDEMRDLFTQLTQHAPQQDDAPDPSRAPQANVSMSRTSPLPG</sequence>
<feature type="region of interest" description="Disordered" evidence="2">
    <location>
        <begin position="1"/>
        <end position="28"/>
    </location>
</feature>
<keyword evidence="3" id="KW-0238">DNA-binding</keyword>
<protein>
    <submittedName>
        <fullName evidence="3">Replication region DNA-binding N-term</fullName>
    </submittedName>
</protein>
<evidence type="ECO:0000256" key="1">
    <source>
        <dbReference type="SAM" id="Coils"/>
    </source>
</evidence>
<evidence type="ECO:0000256" key="2">
    <source>
        <dbReference type="SAM" id="MobiDB-lite"/>
    </source>
</evidence>
<evidence type="ECO:0000313" key="4">
    <source>
        <dbReference type="Proteomes" id="UP000198599"/>
    </source>
</evidence>
<dbReference type="GO" id="GO:0003677">
    <property type="term" value="F:DNA binding"/>
    <property type="evidence" value="ECO:0007669"/>
    <property type="project" value="UniProtKB-KW"/>
</dbReference>
<accession>A0A1I5GEN8</accession>
<feature type="compositionally biased region" description="Polar residues" evidence="2">
    <location>
        <begin position="193"/>
        <end position="207"/>
    </location>
</feature>
<dbReference type="RefSeq" id="WP_143076397.1">
    <property type="nucleotide sequence ID" value="NZ_FOVP01000029.1"/>
</dbReference>
<organism evidence="3 4">
    <name type="scientific">Roseovarius lutimaris</name>
    <dbReference type="NCBI Taxonomy" id="1005928"/>
    <lineage>
        <taxon>Bacteria</taxon>
        <taxon>Pseudomonadati</taxon>
        <taxon>Pseudomonadota</taxon>
        <taxon>Alphaproteobacteria</taxon>
        <taxon>Rhodobacterales</taxon>
        <taxon>Roseobacteraceae</taxon>
        <taxon>Roseovarius</taxon>
    </lineage>
</organism>
<reference evidence="4" key="1">
    <citation type="submission" date="2016-10" db="EMBL/GenBank/DDBJ databases">
        <authorList>
            <person name="Varghese N."/>
            <person name="Submissions S."/>
        </authorList>
    </citation>
    <scope>NUCLEOTIDE SEQUENCE [LARGE SCALE GENOMIC DNA]</scope>
    <source>
        <strain evidence="4">DSM 28463</strain>
    </source>
</reference>
<dbReference type="AlphaFoldDB" id="A0A1I5GEN8"/>
<proteinExistence type="predicted"/>
<dbReference type="Proteomes" id="UP000198599">
    <property type="component" value="Unassembled WGS sequence"/>
</dbReference>
<gene>
    <name evidence="3" type="ORF">SAMN04487859_12920</name>
</gene>
<name>A0A1I5GEN8_9RHOB</name>
<keyword evidence="1" id="KW-0175">Coiled coil</keyword>
<feature type="region of interest" description="Disordered" evidence="2">
    <location>
        <begin position="174"/>
        <end position="207"/>
    </location>
</feature>
<dbReference type="OrthoDB" id="9979433at2"/>
<dbReference type="STRING" id="1005928.SAMN04487859_12920"/>
<evidence type="ECO:0000313" key="3">
    <source>
        <dbReference type="EMBL" id="SFO34442.1"/>
    </source>
</evidence>
<feature type="coiled-coil region" evidence="1">
    <location>
        <begin position="94"/>
        <end position="121"/>
    </location>
</feature>